<dbReference type="PROSITE" id="PS50089">
    <property type="entry name" value="ZF_RING_2"/>
    <property type="match status" value="1"/>
</dbReference>
<comment type="caution">
    <text evidence="11">The sequence shown here is derived from an EMBL/GenBank/DDBJ whole genome shotgun (WGS) entry which is preliminary data.</text>
</comment>
<comment type="subcellular location">
    <subcellularLocation>
        <location evidence="1">Membrane</location>
    </subcellularLocation>
</comment>
<organism evidence="11 12">
    <name type="scientific">Coemansia pectinata</name>
    <dbReference type="NCBI Taxonomy" id="1052879"/>
    <lineage>
        <taxon>Eukaryota</taxon>
        <taxon>Fungi</taxon>
        <taxon>Fungi incertae sedis</taxon>
        <taxon>Zoopagomycota</taxon>
        <taxon>Kickxellomycotina</taxon>
        <taxon>Kickxellomycetes</taxon>
        <taxon>Kickxellales</taxon>
        <taxon>Kickxellaceae</taxon>
        <taxon>Coemansia</taxon>
    </lineage>
</organism>
<keyword evidence="3" id="KW-0479">Metal-binding</keyword>
<evidence type="ECO:0000259" key="10">
    <source>
        <dbReference type="PROSITE" id="PS50089"/>
    </source>
</evidence>
<sequence>MGNVLRECELDSVSQLVEPGASAVPDRCPICLEAMTLGFRDDERGASSSSSSAFLRVLRCEHRFHAQCVDPWLTTCCALCPMCKSNIRNWEGFEQSLRSKQDGGSVNVQNLGPVTGLRDRPLIRPMRPIPKALLSYSPMDDLSLLQITNFLGECDCTPRGNVEPAKRPVRESENESGPVTPPAKRPKLAHIPPVLSEPFVSSKSAATNSSYTSSSGSSGSSRSSTHSTPKTVVHDKAPAPAARSHQTPTPAKAKSMATPATSRPVPKT</sequence>
<evidence type="ECO:0000256" key="9">
    <source>
        <dbReference type="SAM" id="MobiDB-lite"/>
    </source>
</evidence>
<evidence type="ECO:0000256" key="1">
    <source>
        <dbReference type="ARBA" id="ARBA00004370"/>
    </source>
</evidence>
<dbReference type="AlphaFoldDB" id="A0A9W8GRB3"/>
<dbReference type="GO" id="GO:0016020">
    <property type="term" value="C:membrane"/>
    <property type="evidence" value="ECO:0007669"/>
    <property type="project" value="UniProtKB-SubCell"/>
</dbReference>
<dbReference type="GO" id="GO:0008270">
    <property type="term" value="F:zinc ion binding"/>
    <property type="evidence" value="ECO:0007669"/>
    <property type="project" value="UniProtKB-KW"/>
</dbReference>
<evidence type="ECO:0000256" key="2">
    <source>
        <dbReference type="ARBA" id="ARBA00022692"/>
    </source>
</evidence>
<feature type="compositionally biased region" description="Basic and acidic residues" evidence="9">
    <location>
        <begin position="164"/>
        <end position="173"/>
    </location>
</feature>
<feature type="compositionally biased region" description="Low complexity" evidence="9">
    <location>
        <begin position="201"/>
        <end position="228"/>
    </location>
</feature>
<keyword evidence="2" id="KW-0812">Transmembrane</keyword>
<dbReference type="SMART" id="SM00184">
    <property type="entry name" value="RING"/>
    <property type="match status" value="1"/>
</dbReference>
<dbReference type="InterPro" id="IPR001841">
    <property type="entry name" value="Znf_RING"/>
</dbReference>
<accession>A0A9W8GRB3</accession>
<evidence type="ECO:0000256" key="7">
    <source>
        <dbReference type="ARBA" id="ARBA00023136"/>
    </source>
</evidence>
<reference evidence="11" key="1">
    <citation type="submission" date="2022-07" db="EMBL/GenBank/DDBJ databases">
        <title>Phylogenomic reconstructions and comparative analyses of Kickxellomycotina fungi.</title>
        <authorList>
            <person name="Reynolds N.K."/>
            <person name="Stajich J.E."/>
            <person name="Barry K."/>
            <person name="Grigoriev I.V."/>
            <person name="Crous P."/>
            <person name="Smith M.E."/>
        </authorList>
    </citation>
    <scope>NUCLEOTIDE SEQUENCE</scope>
    <source>
        <strain evidence="11">BCRC 34297</strain>
    </source>
</reference>
<name>A0A9W8GRB3_9FUNG</name>
<dbReference type="Proteomes" id="UP001140011">
    <property type="component" value="Unassembled WGS sequence"/>
</dbReference>
<protein>
    <recommendedName>
        <fullName evidence="10">RING-type domain-containing protein</fullName>
    </recommendedName>
</protein>
<feature type="region of interest" description="Disordered" evidence="9">
    <location>
        <begin position="161"/>
        <end position="268"/>
    </location>
</feature>
<gene>
    <name evidence="11" type="ORF">GGI19_005263</name>
</gene>
<dbReference type="PANTHER" id="PTHR46539:SF1">
    <property type="entry name" value="E3 UBIQUITIN-PROTEIN LIGASE ATL42"/>
    <property type="match status" value="1"/>
</dbReference>
<feature type="domain" description="RING-type" evidence="10">
    <location>
        <begin position="28"/>
        <end position="84"/>
    </location>
</feature>
<evidence type="ECO:0000256" key="3">
    <source>
        <dbReference type="ARBA" id="ARBA00022723"/>
    </source>
</evidence>
<dbReference type="Gene3D" id="3.30.40.10">
    <property type="entry name" value="Zinc/RING finger domain, C3HC4 (zinc finger)"/>
    <property type="match status" value="1"/>
</dbReference>
<proteinExistence type="predicted"/>
<evidence type="ECO:0000313" key="12">
    <source>
        <dbReference type="Proteomes" id="UP001140011"/>
    </source>
</evidence>
<keyword evidence="12" id="KW-1185">Reference proteome</keyword>
<keyword evidence="7" id="KW-0472">Membrane</keyword>
<dbReference type="OrthoDB" id="8062037at2759"/>
<keyword evidence="4 8" id="KW-0863">Zinc-finger</keyword>
<keyword evidence="6" id="KW-1133">Transmembrane helix</keyword>
<dbReference type="EMBL" id="JANBUH010000618">
    <property type="protein sequence ID" value="KAJ2750158.1"/>
    <property type="molecule type" value="Genomic_DNA"/>
</dbReference>
<dbReference type="PANTHER" id="PTHR46539">
    <property type="entry name" value="E3 UBIQUITIN-PROTEIN LIGASE ATL42"/>
    <property type="match status" value="1"/>
</dbReference>
<dbReference type="InterPro" id="IPR013083">
    <property type="entry name" value="Znf_RING/FYVE/PHD"/>
</dbReference>
<dbReference type="SUPFAM" id="SSF57850">
    <property type="entry name" value="RING/U-box"/>
    <property type="match status" value="1"/>
</dbReference>
<evidence type="ECO:0000256" key="4">
    <source>
        <dbReference type="ARBA" id="ARBA00022771"/>
    </source>
</evidence>
<evidence type="ECO:0000313" key="11">
    <source>
        <dbReference type="EMBL" id="KAJ2750158.1"/>
    </source>
</evidence>
<evidence type="ECO:0000256" key="8">
    <source>
        <dbReference type="PROSITE-ProRule" id="PRU00175"/>
    </source>
</evidence>
<evidence type="ECO:0000256" key="6">
    <source>
        <dbReference type="ARBA" id="ARBA00022989"/>
    </source>
</evidence>
<keyword evidence="5" id="KW-0862">Zinc</keyword>
<evidence type="ECO:0000256" key="5">
    <source>
        <dbReference type="ARBA" id="ARBA00022833"/>
    </source>
</evidence>